<gene>
    <name evidence="2" type="ORF">Naga_100045g1</name>
</gene>
<sequence>MRSALSLLVLGVTFGSTLVPTAGQDLNLKSIRTVDRSVTNKDTWKMKGNINDPSLTIVPAIGQTGLTVELQDAATDPLNTVAFAASDCRVPAHGRRATCKIRGARVSIKTSRRPKVKTPKTVHAKSYNSTGGYYSVTGTFRGLTFLENPVVSPLTAALRINGSVLSDTLTSCYDLARKSGRNTISHCEPGPPAPTPTWTEQTTAGARRWSSIASSSDGTNLAAVDSSGSIWTSTDAGVTWTERLDDEPRRWRSIASSSDGTNLAAVNRDRLNFPIQDGNIWTSTDAGATWTA</sequence>
<dbReference type="InterPro" id="IPR015943">
    <property type="entry name" value="WD40/YVTN_repeat-like_dom_sf"/>
</dbReference>
<dbReference type="OrthoDB" id="2151161at2759"/>
<organism evidence="2 3">
    <name type="scientific">Nannochloropsis gaditana</name>
    <dbReference type="NCBI Taxonomy" id="72520"/>
    <lineage>
        <taxon>Eukaryota</taxon>
        <taxon>Sar</taxon>
        <taxon>Stramenopiles</taxon>
        <taxon>Ochrophyta</taxon>
        <taxon>Eustigmatophyceae</taxon>
        <taxon>Eustigmatales</taxon>
        <taxon>Monodopsidaceae</taxon>
        <taxon>Nannochloropsis</taxon>
    </lineage>
</organism>
<keyword evidence="1" id="KW-0732">Signal</keyword>
<comment type="caution">
    <text evidence="2">The sequence shown here is derived from an EMBL/GenBank/DDBJ whole genome shotgun (WGS) entry which is preliminary data.</text>
</comment>
<reference evidence="2 3" key="1">
    <citation type="journal article" date="2014" name="Mol. Plant">
        <title>Chromosome Scale Genome Assembly and Transcriptome Profiling of Nannochloropsis gaditana in Nitrogen Depletion.</title>
        <authorList>
            <person name="Corteggiani Carpinelli E."/>
            <person name="Telatin A."/>
            <person name="Vitulo N."/>
            <person name="Forcato C."/>
            <person name="D'Angelo M."/>
            <person name="Schiavon R."/>
            <person name="Vezzi A."/>
            <person name="Giacometti G.M."/>
            <person name="Morosinotto T."/>
            <person name="Valle G."/>
        </authorList>
    </citation>
    <scope>NUCLEOTIDE SEQUENCE [LARGE SCALE GENOMIC DNA]</scope>
    <source>
        <strain evidence="2 3">B-31</strain>
    </source>
</reference>
<evidence type="ECO:0000256" key="1">
    <source>
        <dbReference type="SAM" id="SignalP"/>
    </source>
</evidence>
<keyword evidence="3" id="KW-1185">Reference proteome</keyword>
<dbReference type="Gene3D" id="2.130.10.10">
    <property type="entry name" value="YVTN repeat-like/Quinoprotein amine dehydrogenase"/>
    <property type="match status" value="1"/>
</dbReference>
<evidence type="ECO:0000313" key="2">
    <source>
        <dbReference type="EMBL" id="EWM26484.1"/>
    </source>
</evidence>
<evidence type="ECO:0000313" key="3">
    <source>
        <dbReference type="Proteomes" id="UP000019335"/>
    </source>
</evidence>
<dbReference type="AlphaFoldDB" id="W7U1J5"/>
<feature type="signal peptide" evidence="1">
    <location>
        <begin position="1"/>
        <end position="23"/>
    </location>
</feature>
<name>W7U1J5_9STRA</name>
<protein>
    <submittedName>
        <fullName evidence="2">Neuraminidase</fullName>
    </submittedName>
</protein>
<dbReference type="SUPFAM" id="SSF110296">
    <property type="entry name" value="Oligoxyloglucan reducing end-specific cellobiohydrolase"/>
    <property type="match status" value="1"/>
</dbReference>
<proteinExistence type="predicted"/>
<dbReference type="CDD" id="cd15482">
    <property type="entry name" value="Sialidase_non-viral"/>
    <property type="match status" value="1"/>
</dbReference>
<dbReference type="Proteomes" id="UP000019335">
    <property type="component" value="Chromosome 8"/>
</dbReference>
<feature type="chain" id="PRO_5004904809" evidence="1">
    <location>
        <begin position="24"/>
        <end position="292"/>
    </location>
</feature>
<dbReference type="EMBL" id="AZIL01000644">
    <property type="protein sequence ID" value="EWM26484.1"/>
    <property type="molecule type" value="Genomic_DNA"/>
</dbReference>
<feature type="non-terminal residue" evidence="2">
    <location>
        <position position="292"/>
    </location>
</feature>
<accession>W7U1J5</accession>